<comment type="subunit">
    <text evidence="11">Component of the heptameric LSM1-LSM7 complex that forms a seven-membered ring structure with a donut shape.</text>
</comment>
<evidence type="ECO:0000256" key="1">
    <source>
        <dbReference type="ARBA" id="ARBA00006850"/>
    </source>
</evidence>
<organism evidence="13 14">
    <name type="scientific">Tieghemiomyces parasiticus</name>
    <dbReference type="NCBI Taxonomy" id="78921"/>
    <lineage>
        <taxon>Eukaryota</taxon>
        <taxon>Fungi</taxon>
        <taxon>Fungi incertae sedis</taxon>
        <taxon>Zoopagomycota</taxon>
        <taxon>Kickxellomycotina</taxon>
        <taxon>Dimargaritomycetes</taxon>
        <taxon>Dimargaritales</taxon>
        <taxon>Dimargaritaceae</taxon>
        <taxon>Tieghemiomyces</taxon>
    </lineage>
</organism>
<dbReference type="OrthoDB" id="10263346at2759"/>
<dbReference type="PANTHER" id="PTHR15588">
    <property type="entry name" value="LSM1"/>
    <property type="match status" value="1"/>
</dbReference>
<dbReference type="GO" id="GO:0000932">
    <property type="term" value="C:P-body"/>
    <property type="evidence" value="ECO:0007669"/>
    <property type="project" value="UniProtKB-SubCell"/>
</dbReference>
<comment type="similarity">
    <text evidence="1 11">Belongs to the snRNP Sm proteins family.</text>
</comment>
<dbReference type="SUPFAM" id="SSF50182">
    <property type="entry name" value="Sm-like ribonucleoproteins"/>
    <property type="match status" value="1"/>
</dbReference>
<dbReference type="CDD" id="cd01728">
    <property type="entry name" value="LSm1"/>
    <property type="match status" value="1"/>
</dbReference>
<comment type="subcellular location">
    <subcellularLocation>
        <location evidence="11">Cytoplasm</location>
    </subcellularLocation>
    <subcellularLocation>
        <location evidence="11">Cytoplasm</location>
        <location evidence="11">P-body</location>
    </subcellularLocation>
</comment>
<dbReference type="InterPro" id="IPR010920">
    <property type="entry name" value="LSM_dom_sf"/>
</dbReference>
<evidence type="ECO:0000313" key="14">
    <source>
        <dbReference type="Proteomes" id="UP001150569"/>
    </source>
</evidence>
<feature type="domain" description="Sm" evidence="12">
    <location>
        <begin position="11"/>
        <end position="86"/>
    </location>
</feature>
<evidence type="ECO:0000256" key="3">
    <source>
        <dbReference type="ARBA" id="ARBA00022553"/>
    </source>
</evidence>
<dbReference type="GO" id="GO:1990904">
    <property type="term" value="C:ribonucleoprotein complex"/>
    <property type="evidence" value="ECO:0007669"/>
    <property type="project" value="UniProtKB-KW"/>
</dbReference>
<accession>A0A9W8E087</accession>
<dbReference type="GO" id="GO:0006397">
    <property type="term" value="P:mRNA processing"/>
    <property type="evidence" value="ECO:0007669"/>
    <property type="project" value="UniProtKB-UniRule"/>
</dbReference>
<keyword evidence="4 11" id="KW-0507">mRNA processing</keyword>
<dbReference type="GO" id="GO:0003729">
    <property type="term" value="F:mRNA binding"/>
    <property type="evidence" value="ECO:0007669"/>
    <property type="project" value="TreeGrafter"/>
</dbReference>
<dbReference type="PANTHER" id="PTHR15588:SF8">
    <property type="entry name" value="U6 SNRNA-ASSOCIATED SM-LIKE PROTEIN LSM1"/>
    <property type="match status" value="1"/>
</dbReference>
<gene>
    <name evidence="11" type="primary">LSM1</name>
    <name evidence="13" type="ORF">IWQ60_003934</name>
</gene>
<keyword evidence="6" id="KW-0508">mRNA splicing</keyword>
<reference evidence="13" key="1">
    <citation type="submission" date="2022-07" db="EMBL/GenBank/DDBJ databases">
        <title>Phylogenomic reconstructions and comparative analyses of Kickxellomycotina fungi.</title>
        <authorList>
            <person name="Reynolds N.K."/>
            <person name="Stajich J.E."/>
            <person name="Barry K."/>
            <person name="Grigoriev I.V."/>
            <person name="Crous P."/>
            <person name="Smith M.E."/>
        </authorList>
    </citation>
    <scope>NUCLEOTIDE SEQUENCE</scope>
    <source>
        <strain evidence="13">RSA 861</strain>
    </source>
</reference>
<evidence type="ECO:0000256" key="9">
    <source>
        <dbReference type="ARBA" id="ARBA00062159"/>
    </source>
</evidence>
<protein>
    <recommendedName>
        <fullName evidence="10 11">U6 snRNA-associated Sm-like protein LSm1</fullName>
    </recommendedName>
</protein>
<evidence type="ECO:0000256" key="8">
    <source>
        <dbReference type="ARBA" id="ARBA00056858"/>
    </source>
</evidence>
<evidence type="ECO:0000256" key="4">
    <source>
        <dbReference type="ARBA" id="ARBA00022664"/>
    </source>
</evidence>
<comment type="function">
    <text evidence="11">Component of the cytoplasmic LSM1-LSM7 complex which is involved in mRNA degradation.</text>
</comment>
<dbReference type="AlphaFoldDB" id="A0A9W8E087"/>
<evidence type="ECO:0000256" key="11">
    <source>
        <dbReference type="RuleBase" id="RU365047"/>
    </source>
</evidence>
<evidence type="ECO:0000256" key="7">
    <source>
        <dbReference type="ARBA" id="ARBA00023274"/>
    </source>
</evidence>
<keyword evidence="14" id="KW-1185">Reference proteome</keyword>
<evidence type="ECO:0000259" key="12">
    <source>
        <dbReference type="PROSITE" id="PS52002"/>
    </source>
</evidence>
<keyword evidence="3" id="KW-0597">Phosphoprotein</keyword>
<sequence>MSSFIPNQIFTTSGSLIDLLDKRLLVMLRDGRKIIGYLRSYDQYANLVLQDSIERIYVKDVYGDLDRGVFLVRGENVVLLGEIDNNKDDDLPLNQVSFAEALRIRDQEAEERQKQERVKNQLLHNQGFSVDFIETDLY</sequence>
<dbReference type="PROSITE" id="PS52002">
    <property type="entry name" value="SM"/>
    <property type="match status" value="1"/>
</dbReference>
<dbReference type="FunFam" id="2.30.30.100:FF:000021">
    <property type="entry name" value="U6 snRNA-associated Sm-like protein LSm1"/>
    <property type="match status" value="1"/>
</dbReference>
<dbReference type="InterPro" id="IPR044642">
    <property type="entry name" value="PTHR15588"/>
</dbReference>
<proteinExistence type="inferred from homology"/>
<dbReference type="EMBL" id="JANBPT010000178">
    <property type="protein sequence ID" value="KAJ1926278.1"/>
    <property type="molecule type" value="Genomic_DNA"/>
</dbReference>
<dbReference type="Pfam" id="PF01423">
    <property type="entry name" value="LSM"/>
    <property type="match status" value="1"/>
</dbReference>
<comment type="function">
    <text evidence="8">Plays a role in the degradation of histone mRNAs, the only eukaryotic mRNAs that are not polyadenylated. Probably also part of an LSm subunits-containing complex involved in the general process of mRNA degradation.</text>
</comment>
<evidence type="ECO:0000256" key="5">
    <source>
        <dbReference type="ARBA" id="ARBA00022884"/>
    </source>
</evidence>
<dbReference type="SMART" id="SM00651">
    <property type="entry name" value="Sm"/>
    <property type="match status" value="1"/>
</dbReference>
<evidence type="ECO:0000256" key="2">
    <source>
        <dbReference type="ARBA" id="ARBA00022490"/>
    </source>
</evidence>
<dbReference type="InterPro" id="IPR034104">
    <property type="entry name" value="Lsm1"/>
</dbReference>
<comment type="caution">
    <text evidence="13">The sequence shown here is derived from an EMBL/GenBank/DDBJ whole genome shotgun (WGS) entry which is preliminary data.</text>
</comment>
<comment type="subunit">
    <text evidence="9">Interacts with SLBP; interaction with SLBP occurs when histone mRNA is being rapidly degraded during the S phase. LSm subunits form a heteromer with a donut shape.</text>
</comment>
<dbReference type="InterPro" id="IPR047575">
    <property type="entry name" value="Sm"/>
</dbReference>
<name>A0A9W8E087_9FUNG</name>
<keyword evidence="2 11" id="KW-0963">Cytoplasm</keyword>
<dbReference type="Proteomes" id="UP001150569">
    <property type="component" value="Unassembled WGS sequence"/>
</dbReference>
<keyword evidence="7 11" id="KW-0687">Ribonucleoprotein</keyword>
<evidence type="ECO:0000313" key="13">
    <source>
        <dbReference type="EMBL" id="KAJ1926278.1"/>
    </source>
</evidence>
<dbReference type="InterPro" id="IPR001163">
    <property type="entry name" value="Sm_dom_euk/arc"/>
</dbReference>
<dbReference type="Gene3D" id="2.30.30.100">
    <property type="match status" value="1"/>
</dbReference>
<evidence type="ECO:0000256" key="10">
    <source>
        <dbReference type="ARBA" id="ARBA00067756"/>
    </source>
</evidence>
<evidence type="ECO:0000256" key="6">
    <source>
        <dbReference type="ARBA" id="ARBA00023187"/>
    </source>
</evidence>
<dbReference type="GO" id="GO:0000290">
    <property type="term" value="P:deadenylation-dependent decapping of nuclear-transcribed mRNA"/>
    <property type="evidence" value="ECO:0007669"/>
    <property type="project" value="TreeGrafter"/>
</dbReference>
<keyword evidence="5 11" id="KW-0694">RNA-binding</keyword>
<dbReference type="GO" id="GO:0008380">
    <property type="term" value="P:RNA splicing"/>
    <property type="evidence" value="ECO:0007669"/>
    <property type="project" value="UniProtKB-KW"/>
</dbReference>
<dbReference type="GO" id="GO:1990726">
    <property type="term" value="C:Lsm1-7-Pat1 complex"/>
    <property type="evidence" value="ECO:0007669"/>
    <property type="project" value="TreeGrafter"/>
</dbReference>